<keyword evidence="3" id="KW-0472">Membrane</keyword>
<dbReference type="PANTHER" id="PTHR12482">
    <property type="entry name" value="LIPASE ROG1-RELATED-RELATED"/>
    <property type="match status" value="1"/>
</dbReference>
<dbReference type="EMBL" id="JMSN01000047">
    <property type="protein sequence ID" value="KDN44875.1"/>
    <property type="molecule type" value="Genomic_DNA"/>
</dbReference>
<dbReference type="InterPro" id="IPR044294">
    <property type="entry name" value="Lipase-like"/>
</dbReference>
<keyword evidence="3" id="KW-1133">Transmembrane helix</keyword>
<reference evidence="5 6" key="1">
    <citation type="submission" date="2014-05" db="EMBL/GenBank/DDBJ databases">
        <title>Draft genome sequence of a rare smut relative, Tilletiaria anomala UBC 951.</title>
        <authorList>
            <consortium name="DOE Joint Genome Institute"/>
            <person name="Toome M."/>
            <person name="Kuo A."/>
            <person name="Henrissat B."/>
            <person name="Lipzen A."/>
            <person name="Tritt A."/>
            <person name="Yoshinaga Y."/>
            <person name="Zane M."/>
            <person name="Barry K."/>
            <person name="Grigoriev I.V."/>
            <person name="Spatafora J.W."/>
            <person name="Aimea M.C."/>
        </authorList>
    </citation>
    <scope>NUCLEOTIDE SEQUENCE [LARGE SCALE GENOMIC DNA]</scope>
    <source>
        <strain evidence="5 6">UBC 951</strain>
    </source>
</reference>
<keyword evidence="3" id="KW-0812">Transmembrane</keyword>
<dbReference type="Proteomes" id="UP000027361">
    <property type="component" value="Unassembled WGS sequence"/>
</dbReference>
<keyword evidence="6" id="KW-1185">Reference proteome</keyword>
<dbReference type="OMA" id="VHGMWGN"/>
<organism evidence="5 6">
    <name type="scientific">Tilletiaria anomala (strain ATCC 24038 / CBS 436.72 / UBC 951)</name>
    <dbReference type="NCBI Taxonomy" id="1037660"/>
    <lineage>
        <taxon>Eukaryota</taxon>
        <taxon>Fungi</taxon>
        <taxon>Dikarya</taxon>
        <taxon>Basidiomycota</taxon>
        <taxon>Ustilaginomycotina</taxon>
        <taxon>Exobasidiomycetes</taxon>
        <taxon>Georgefischeriales</taxon>
        <taxon>Tilletiariaceae</taxon>
        <taxon>Tilletiaria</taxon>
    </lineage>
</organism>
<dbReference type="GeneID" id="25262922"/>
<gene>
    <name evidence="5" type="ORF">K437DRAFT_236207</name>
</gene>
<dbReference type="Pfam" id="PF05057">
    <property type="entry name" value="DUF676"/>
    <property type="match status" value="1"/>
</dbReference>
<dbReference type="InterPro" id="IPR029058">
    <property type="entry name" value="AB_hydrolase_fold"/>
</dbReference>
<feature type="compositionally biased region" description="Polar residues" evidence="2">
    <location>
        <begin position="500"/>
        <end position="512"/>
    </location>
</feature>
<dbReference type="HOGENOM" id="CLU_027968_0_0_1"/>
<dbReference type="Gene3D" id="3.40.50.1820">
    <property type="entry name" value="alpha/beta hydrolase"/>
    <property type="match status" value="1"/>
</dbReference>
<evidence type="ECO:0000259" key="4">
    <source>
        <dbReference type="Pfam" id="PF05057"/>
    </source>
</evidence>
<comment type="similarity">
    <text evidence="1">Belongs to the putative lipase ROG1 family.</text>
</comment>
<feature type="transmembrane region" description="Helical" evidence="3">
    <location>
        <begin position="395"/>
        <end position="415"/>
    </location>
</feature>
<feature type="domain" description="DUF676" evidence="4">
    <location>
        <begin position="124"/>
        <end position="324"/>
    </location>
</feature>
<dbReference type="InParanoid" id="A0A066W297"/>
<dbReference type="OrthoDB" id="273452at2759"/>
<dbReference type="PANTHER" id="PTHR12482:SF62">
    <property type="entry name" value="LIPASE ROG1-RELATED"/>
    <property type="match status" value="1"/>
</dbReference>
<evidence type="ECO:0000256" key="3">
    <source>
        <dbReference type="SAM" id="Phobius"/>
    </source>
</evidence>
<accession>A0A066W297</accession>
<proteinExistence type="inferred from homology"/>
<dbReference type="SUPFAM" id="SSF53474">
    <property type="entry name" value="alpha/beta-Hydrolases"/>
    <property type="match status" value="2"/>
</dbReference>
<comment type="caution">
    <text evidence="5">The sequence shown here is derived from an EMBL/GenBank/DDBJ whole genome shotgun (WGS) entry which is preliminary data.</text>
</comment>
<dbReference type="InterPro" id="IPR007751">
    <property type="entry name" value="DUF676_lipase-like"/>
</dbReference>
<dbReference type="AlphaFoldDB" id="A0A066W297"/>
<evidence type="ECO:0000313" key="6">
    <source>
        <dbReference type="Proteomes" id="UP000027361"/>
    </source>
</evidence>
<sequence length="596" mass="65465">MTTQSALASASDSNGVTKVHLTVFVHGLWGDPQHVSLLARSLAKAHSCVLSPALDASGSYPLDPSASSSTVEESMRKKASSKNEKTEAQQKAQREKEEAQVQKALDEVEDIDAPEPGWKLVLLNTVSNRWVNTYDGIDLCAERVIREIKAEIKRIEETGVDEDADNKSAAYQVRRLSIVGYSLGGLIIRYAIAVLWYQGYLTSSPIASKSQNHGRIESSSIYTFATPHIGVPPVNSPFGKLVHYVGGQILSRTGKQLYAIDEDWGTHGDSQALHDSEHAKCVEQRGLLEAMSEPGSVFMKALGSFKHVIVYANSLSDLTVPFRTGAIEFDDPFLLEGTTVNTSPSYPHLIESYNPQRAIPSDERSTLARLSAAVLPSSLPIFLRPSLYPFRPPWNYLSMLSLPFLLPALLCILAVRSRGQGKLSRKRIQEEEELWLKEQSLAAEQPNTNSRIQRMLIAAGNALQTVTEGVCAEEGEGDKHPVLKNIIQGNGAPKRDPSSSDRNCATSTSKPMSTRIEGPSLTLQRGRYAGSKLASLSEKQKLMVARLNALPNLRKHFTYFQDVTNSHGTIICRTTAIGMQVLGKDVVRHFAETFEL</sequence>
<evidence type="ECO:0000256" key="1">
    <source>
        <dbReference type="ARBA" id="ARBA00007920"/>
    </source>
</evidence>
<feature type="region of interest" description="Disordered" evidence="2">
    <location>
        <begin position="488"/>
        <end position="517"/>
    </location>
</feature>
<dbReference type="RefSeq" id="XP_013242942.1">
    <property type="nucleotide sequence ID" value="XM_013387488.1"/>
</dbReference>
<feature type="transmembrane region" description="Helical" evidence="3">
    <location>
        <begin position="178"/>
        <end position="197"/>
    </location>
</feature>
<feature type="compositionally biased region" description="Basic and acidic residues" evidence="2">
    <location>
        <begin position="73"/>
        <end position="103"/>
    </location>
</feature>
<evidence type="ECO:0000313" key="5">
    <source>
        <dbReference type="EMBL" id="KDN44875.1"/>
    </source>
</evidence>
<evidence type="ECO:0000256" key="2">
    <source>
        <dbReference type="SAM" id="MobiDB-lite"/>
    </source>
</evidence>
<name>A0A066W297_TILAU</name>
<feature type="region of interest" description="Disordered" evidence="2">
    <location>
        <begin position="59"/>
        <end position="103"/>
    </location>
</feature>
<protein>
    <submittedName>
        <fullName evidence="5">DUF676-domain-containing protein</fullName>
    </submittedName>
</protein>